<name>A0AAN8P583_POLSC</name>
<keyword evidence="1" id="KW-0862">Zinc</keyword>
<dbReference type="SUPFAM" id="SSF51556">
    <property type="entry name" value="Metallo-dependent hydrolases"/>
    <property type="match status" value="1"/>
</dbReference>
<evidence type="ECO:0000256" key="2">
    <source>
        <dbReference type="SAM" id="MobiDB-lite"/>
    </source>
</evidence>
<keyword evidence="1" id="KW-0336">GPI-anchor</keyword>
<keyword evidence="1" id="KW-0479">Metal-binding</keyword>
<dbReference type="Pfam" id="PF01244">
    <property type="entry name" value="Peptidase_M19"/>
    <property type="match status" value="1"/>
</dbReference>
<dbReference type="InterPro" id="IPR008257">
    <property type="entry name" value="Pept_M19"/>
</dbReference>
<comment type="similarity">
    <text evidence="1">Belongs to the metallo-dependent hydrolases superfamily. Peptidase M19 family.</text>
</comment>
<feature type="compositionally biased region" description="Polar residues" evidence="2">
    <location>
        <begin position="242"/>
        <end position="255"/>
    </location>
</feature>
<dbReference type="GO" id="GO:0070573">
    <property type="term" value="F:metallodipeptidase activity"/>
    <property type="evidence" value="ECO:0007669"/>
    <property type="project" value="InterPro"/>
</dbReference>
<comment type="subcellular location">
    <subcellularLocation>
        <location evidence="1">Membrane</location>
        <topology evidence="1">Lipid-anchor</topology>
        <topology evidence="1">GPI-anchor</topology>
    </subcellularLocation>
</comment>
<dbReference type="GO" id="GO:0006508">
    <property type="term" value="P:proteolysis"/>
    <property type="evidence" value="ECO:0007669"/>
    <property type="project" value="UniProtKB-KW"/>
</dbReference>
<keyword evidence="1" id="KW-1015">Disulfide bond</keyword>
<keyword evidence="1" id="KW-0325">Glycoprotein</keyword>
<dbReference type="Gene3D" id="3.20.20.140">
    <property type="entry name" value="Metal-dependent hydrolases"/>
    <property type="match status" value="1"/>
</dbReference>
<comment type="cofactor">
    <cofactor evidence="1">
        <name>Zn(2+)</name>
        <dbReference type="ChEBI" id="CHEBI:29105"/>
    </cofactor>
</comment>
<reference evidence="3 4" key="1">
    <citation type="submission" date="2023-10" db="EMBL/GenBank/DDBJ databases">
        <title>Genomes of two closely related lineages of the louse Polyplax serrata with different host specificities.</title>
        <authorList>
            <person name="Martinu J."/>
            <person name="Tarabai H."/>
            <person name="Stefka J."/>
            <person name="Hypsa V."/>
        </authorList>
    </citation>
    <scope>NUCLEOTIDE SEQUENCE [LARGE SCALE GENOMIC DNA]</scope>
    <source>
        <strain evidence="3">HR10_N</strain>
    </source>
</reference>
<keyword evidence="1" id="KW-0378">Hydrolase</keyword>
<keyword evidence="1" id="KW-0482">Metalloprotease</keyword>
<evidence type="ECO:0000313" key="3">
    <source>
        <dbReference type="EMBL" id="KAK6632747.1"/>
    </source>
</evidence>
<feature type="region of interest" description="Disordered" evidence="2">
    <location>
        <begin position="242"/>
        <end position="267"/>
    </location>
</feature>
<comment type="caution">
    <text evidence="3">The sequence shown here is derived from an EMBL/GenBank/DDBJ whole genome shotgun (WGS) entry which is preliminary data.</text>
</comment>
<dbReference type="PROSITE" id="PS51365">
    <property type="entry name" value="RENAL_DIPEPTIDASE_2"/>
    <property type="match status" value="1"/>
</dbReference>
<sequence>MFPSYISTRTEISQKHASGVAAFEENEETTSVSQPQKEVKGKCKFYAIRAVRSYRERHNDLPWNIRKFVYNQILNFNFTSDLQKVEPWSRSNWSHTDLPRLRAGLMGAQFWSAYVPCEAQGLDAVQLTLDQVDVIRRLTDLYSEHLILVTTVKGVQEAHRSGKIASLIGIEGGHSLGNSLAVLRSLYNLGARYLTVTHSCDTACCVLLPPSLPPIYLERSPAEEPAGKYFLVLQEFGDVQQQEKSQKLNRTQTEGIKQAKGRDRRTT</sequence>
<comment type="catalytic activity">
    <reaction evidence="1">
        <text>an L-aminoacyl-L-amino acid + H2O = 2 an L-alpha-amino acid</text>
        <dbReference type="Rhea" id="RHEA:48940"/>
        <dbReference type="ChEBI" id="CHEBI:15377"/>
        <dbReference type="ChEBI" id="CHEBI:59869"/>
        <dbReference type="ChEBI" id="CHEBI:77460"/>
        <dbReference type="EC" id="3.4.13.19"/>
    </reaction>
</comment>
<comment type="subunit">
    <text evidence="1">Homodimer; disulfide-linked.</text>
</comment>
<evidence type="ECO:0000313" key="4">
    <source>
        <dbReference type="Proteomes" id="UP001372834"/>
    </source>
</evidence>
<evidence type="ECO:0000256" key="1">
    <source>
        <dbReference type="RuleBase" id="RU341113"/>
    </source>
</evidence>
<dbReference type="EMBL" id="JAWJWE010000007">
    <property type="protein sequence ID" value="KAK6632747.1"/>
    <property type="molecule type" value="Genomic_DNA"/>
</dbReference>
<dbReference type="PANTHER" id="PTHR10443">
    <property type="entry name" value="MICROSOMAL DIPEPTIDASE"/>
    <property type="match status" value="1"/>
</dbReference>
<dbReference type="Proteomes" id="UP001372834">
    <property type="component" value="Unassembled WGS sequence"/>
</dbReference>
<dbReference type="AlphaFoldDB" id="A0AAN8P583"/>
<protein>
    <recommendedName>
        <fullName evidence="1">Dipeptidase</fullName>
        <ecNumber evidence="1">3.4.13.19</ecNumber>
    </recommendedName>
</protein>
<gene>
    <name evidence="3" type="ORF">RUM43_013517</name>
</gene>
<dbReference type="GO" id="GO:0098552">
    <property type="term" value="C:side of membrane"/>
    <property type="evidence" value="ECO:0007669"/>
    <property type="project" value="UniProtKB-KW"/>
</dbReference>
<keyword evidence="1" id="KW-0449">Lipoprotein</keyword>
<dbReference type="InterPro" id="IPR032466">
    <property type="entry name" value="Metal_Hydrolase"/>
</dbReference>
<keyword evidence="1" id="KW-0645">Protease</keyword>
<organism evidence="3 4">
    <name type="scientific">Polyplax serrata</name>
    <name type="common">Common mouse louse</name>
    <dbReference type="NCBI Taxonomy" id="468196"/>
    <lineage>
        <taxon>Eukaryota</taxon>
        <taxon>Metazoa</taxon>
        <taxon>Ecdysozoa</taxon>
        <taxon>Arthropoda</taxon>
        <taxon>Hexapoda</taxon>
        <taxon>Insecta</taxon>
        <taxon>Pterygota</taxon>
        <taxon>Neoptera</taxon>
        <taxon>Paraneoptera</taxon>
        <taxon>Psocodea</taxon>
        <taxon>Troctomorpha</taxon>
        <taxon>Phthiraptera</taxon>
        <taxon>Anoplura</taxon>
        <taxon>Polyplacidae</taxon>
        <taxon>Polyplax</taxon>
    </lineage>
</organism>
<dbReference type="PANTHER" id="PTHR10443:SF12">
    <property type="entry name" value="DIPEPTIDASE"/>
    <property type="match status" value="1"/>
</dbReference>
<accession>A0AAN8P583</accession>
<proteinExistence type="inferred from homology"/>
<dbReference type="EC" id="3.4.13.19" evidence="1"/>
<keyword evidence="1" id="KW-0472">Membrane</keyword>
<keyword evidence="1" id="KW-0224">Dipeptidase</keyword>
<dbReference type="GO" id="GO:0046872">
    <property type="term" value="F:metal ion binding"/>
    <property type="evidence" value="ECO:0007669"/>
    <property type="project" value="UniProtKB-UniRule"/>
</dbReference>